<keyword evidence="2" id="KW-1185">Reference proteome</keyword>
<accession>A0A8J3PQR8</accession>
<proteinExistence type="predicted"/>
<dbReference type="AlphaFoldDB" id="A0A8J3PQR8"/>
<comment type="caution">
    <text evidence="1">The sequence shown here is derived from an EMBL/GenBank/DDBJ whole genome shotgun (WGS) entry which is preliminary data.</text>
</comment>
<gene>
    <name evidence="1" type="ORF">Pka01_03350</name>
</gene>
<reference evidence="1 2" key="1">
    <citation type="submission" date="2021-01" db="EMBL/GenBank/DDBJ databases">
        <title>Whole genome shotgun sequence of Planotetraspora kaengkrachanensis NBRC 104272.</title>
        <authorList>
            <person name="Komaki H."/>
            <person name="Tamura T."/>
        </authorList>
    </citation>
    <scope>NUCLEOTIDE SEQUENCE [LARGE SCALE GENOMIC DNA]</scope>
    <source>
        <strain evidence="1 2">NBRC 104272</strain>
    </source>
</reference>
<protein>
    <submittedName>
        <fullName evidence="1">Uncharacterized protein</fullName>
    </submittedName>
</protein>
<dbReference type="Proteomes" id="UP000630097">
    <property type="component" value="Unassembled WGS sequence"/>
</dbReference>
<dbReference type="EMBL" id="BONV01000001">
    <property type="protein sequence ID" value="GIG77208.1"/>
    <property type="molecule type" value="Genomic_DNA"/>
</dbReference>
<organism evidence="1 2">
    <name type="scientific">Planotetraspora kaengkrachanensis</name>
    <dbReference type="NCBI Taxonomy" id="575193"/>
    <lineage>
        <taxon>Bacteria</taxon>
        <taxon>Bacillati</taxon>
        <taxon>Actinomycetota</taxon>
        <taxon>Actinomycetes</taxon>
        <taxon>Streptosporangiales</taxon>
        <taxon>Streptosporangiaceae</taxon>
        <taxon>Planotetraspora</taxon>
    </lineage>
</organism>
<sequence>MTVAAALAAALLLLPTVVTVAFWVLRRHRERLVPLMRPALRGAWYEDYVPVLSEASSPNGYCFATVSGVASSPSPS</sequence>
<evidence type="ECO:0000313" key="2">
    <source>
        <dbReference type="Proteomes" id="UP000630097"/>
    </source>
</evidence>
<evidence type="ECO:0000313" key="1">
    <source>
        <dbReference type="EMBL" id="GIG77208.1"/>
    </source>
</evidence>
<name>A0A8J3PQR8_9ACTN</name>